<dbReference type="STRING" id="101127.A0A1X2GBJ1"/>
<evidence type="ECO:0000256" key="2">
    <source>
        <dbReference type="ARBA" id="ARBA00022692"/>
    </source>
</evidence>
<evidence type="ECO:0000256" key="3">
    <source>
        <dbReference type="ARBA" id="ARBA00022989"/>
    </source>
</evidence>
<keyword evidence="2 6" id="KW-0812">Transmembrane</keyword>
<organism evidence="8 9">
    <name type="scientific">Hesseltinella vesiculosa</name>
    <dbReference type="NCBI Taxonomy" id="101127"/>
    <lineage>
        <taxon>Eukaryota</taxon>
        <taxon>Fungi</taxon>
        <taxon>Fungi incertae sedis</taxon>
        <taxon>Mucoromycota</taxon>
        <taxon>Mucoromycotina</taxon>
        <taxon>Mucoromycetes</taxon>
        <taxon>Mucorales</taxon>
        <taxon>Cunninghamellaceae</taxon>
        <taxon>Hesseltinella</taxon>
    </lineage>
</organism>
<feature type="signal peptide" evidence="7">
    <location>
        <begin position="1"/>
        <end position="22"/>
    </location>
</feature>
<sequence length="360" mass="36451">MKLHLWVLFVSVALYQVTVVHGAQVERRDVLSAIFGGGGSADSGSANTGDAGNGGSGGATNTGDPGNGGATNTGGAGNPPTNAPTTAAPPATTSNVPPPATTSVVPTTTAAPPPPPPPSSAAPSTTAVPTTTVAPTSSGRRPTSAPVSSNTISSDTSSMTSTTSSSPSASPSNQSSGTSAGTIAGAVVGGVVGLALIGGLIAWLNRRGGCASRRKPRQNPDFEDFGLQESDFPHHRSPGMVAAAVGSTPSLSGASHPSPTVPRMTDLNNGAAGGYYATMPSDYDSGRHFTTGYEDYGNQPQQYHQGYYYPEPNQPGAYQERYYYENQQPSSAVLPPAGQGYEAAQPAHSPTDHLKPDERN</sequence>
<feature type="compositionally biased region" description="Pro residues" evidence="5">
    <location>
        <begin position="111"/>
        <end position="120"/>
    </location>
</feature>
<evidence type="ECO:0000313" key="9">
    <source>
        <dbReference type="Proteomes" id="UP000242146"/>
    </source>
</evidence>
<comment type="caution">
    <text evidence="8">The sequence shown here is derived from an EMBL/GenBank/DDBJ whole genome shotgun (WGS) entry which is preliminary data.</text>
</comment>
<keyword evidence="3 6" id="KW-1133">Transmembrane helix</keyword>
<dbReference type="PANTHER" id="PTHR15549:SF26">
    <property type="entry name" value="AXIAL BUDDING PATTERN PROTEIN 2-RELATED"/>
    <property type="match status" value="1"/>
</dbReference>
<dbReference type="AlphaFoldDB" id="A0A1X2GBJ1"/>
<feature type="compositionally biased region" description="Low complexity" evidence="5">
    <location>
        <begin position="78"/>
        <end position="110"/>
    </location>
</feature>
<evidence type="ECO:0000256" key="6">
    <source>
        <dbReference type="SAM" id="Phobius"/>
    </source>
</evidence>
<gene>
    <name evidence="8" type="ORF">DM01DRAFT_198878</name>
</gene>
<accession>A0A1X2GBJ1</accession>
<feature type="chain" id="PRO_5013230773" description="Mid2 domain-containing protein" evidence="7">
    <location>
        <begin position="23"/>
        <end position="360"/>
    </location>
</feature>
<protein>
    <recommendedName>
        <fullName evidence="10">Mid2 domain-containing protein</fullName>
    </recommendedName>
</protein>
<feature type="compositionally biased region" description="Low complexity" evidence="5">
    <location>
        <begin position="121"/>
        <end position="139"/>
    </location>
</feature>
<evidence type="ECO:0008006" key="10">
    <source>
        <dbReference type="Google" id="ProtNLM"/>
    </source>
</evidence>
<feature type="region of interest" description="Disordered" evidence="5">
    <location>
        <begin position="289"/>
        <end position="360"/>
    </location>
</feature>
<proteinExistence type="predicted"/>
<keyword evidence="9" id="KW-1185">Reference proteome</keyword>
<evidence type="ECO:0000256" key="4">
    <source>
        <dbReference type="ARBA" id="ARBA00023136"/>
    </source>
</evidence>
<name>A0A1X2GBJ1_9FUNG</name>
<dbReference type="InterPro" id="IPR051694">
    <property type="entry name" value="Immunoregulatory_rcpt-like"/>
</dbReference>
<evidence type="ECO:0000256" key="5">
    <source>
        <dbReference type="SAM" id="MobiDB-lite"/>
    </source>
</evidence>
<evidence type="ECO:0000256" key="7">
    <source>
        <dbReference type="SAM" id="SignalP"/>
    </source>
</evidence>
<feature type="compositionally biased region" description="Basic and acidic residues" evidence="5">
    <location>
        <begin position="350"/>
        <end position="360"/>
    </location>
</feature>
<reference evidence="8 9" key="1">
    <citation type="submission" date="2016-07" db="EMBL/GenBank/DDBJ databases">
        <title>Pervasive Adenine N6-methylation of Active Genes in Fungi.</title>
        <authorList>
            <consortium name="DOE Joint Genome Institute"/>
            <person name="Mondo S.J."/>
            <person name="Dannebaum R.O."/>
            <person name="Kuo R.C."/>
            <person name="Labutti K."/>
            <person name="Haridas S."/>
            <person name="Kuo A."/>
            <person name="Salamov A."/>
            <person name="Ahrendt S.R."/>
            <person name="Lipzen A."/>
            <person name="Sullivan W."/>
            <person name="Andreopoulos W.B."/>
            <person name="Clum A."/>
            <person name="Lindquist E."/>
            <person name="Daum C."/>
            <person name="Ramamoorthy G.K."/>
            <person name="Gryganskyi A."/>
            <person name="Culley D."/>
            <person name="Magnuson J.K."/>
            <person name="James T.Y."/>
            <person name="O'Malley M.A."/>
            <person name="Stajich J.E."/>
            <person name="Spatafora J.W."/>
            <person name="Visel A."/>
            <person name="Grigoriev I.V."/>
        </authorList>
    </citation>
    <scope>NUCLEOTIDE SEQUENCE [LARGE SCALE GENOMIC DNA]</scope>
    <source>
        <strain evidence="8 9">NRRL 3301</strain>
    </source>
</reference>
<feature type="compositionally biased region" description="Low complexity" evidence="5">
    <location>
        <begin position="296"/>
        <end position="310"/>
    </location>
</feature>
<keyword evidence="7" id="KW-0732">Signal</keyword>
<feature type="compositionally biased region" description="Gly residues" evidence="5">
    <location>
        <begin position="51"/>
        <end position="77"/>
    </location>
</feature>
<feature type="region of interest" description="Disordered" evidence="5">
    <location>
        <begin position="40"/>
        <end position="179"/>
    </location>
</feature>
<feature type="compositionally biased region" description="Low complexity" evidence="5">
    <location>
        <begin position="148"/>
        <end position="179"/>
    </location>
</feature>
<dbReference type="GO" id="GO:0071944">
    <property type="term" value="C:cell periphery"/>
    <property type="evidence" value="ECO:0007669"/>
    <property type="project" value="UniProtKB-ARBA"/>
</dbReference>
<feature type="transmembrane region" description="Helical" evidence="6">
    <location>
        <begin position="183"/>
        <end position="204"/>
    </location>
</feature>
<dbReference type="EMBL" id="MCGT01000025">
    <property type="protein sequence ID" value="ORX49869.1"/>
    <property type="molecule type" value="Genomic_DNA"/>
</dbReference>
<comment type="subcellular location">
    <subcellularLocation>
        <location evidence="1">Membrane</location>
        <topology evidence="1">Single-pass membrane protein</topology>
    </subcellularLocation>
</comment>
<dbReference type="GO" id="GO:0016020">
    <property type="term" value="C:membrane"/>
    <property type="evidence" value="ECO:0007669"/>
    <property type="project" value="UniProtKB-SubCell"/>
</dbReference>
<evidence type="ECO:0000256" key="1">
    <source>
        <dbReference type="ARBA" id="ARBA00004167"/>
    </source>
</evidence>
<dbReference type="Proteomes" id="UP000242146">
    <property type="component" value="Unassembled WGS sequence"/>
</dbReference>
<dbReference type="OrthoDB" id="2290099at2759"/>
<keyword evidence="4 6" id="KW-0472">Membrane</keyword>
<dbReference type="PANTHER" id="PTHR15549">
    <property type="entry name" value="PAIRED IMMUNOGLOBULIN-LIKE TYPE 2 RECEPTOR"/>
    <property type="match status" value="1"/>
</dbReference>
<evidence type="ECO:0000313" key="8">
    <source>
        <dbReference type="EMBL" id="ORX49869.1"/>
    </source>
</evidence>